<organism evidence="2 3">
    <name type="scientific">Pseudo-nitzschia multistriata</name>
    <dbReference type="NCBI Taxonomy" id="183589"/>
    <lineage>
        <taxon>Eukaryota</taxon>
        <taxon>Sar</taxon>
        <taxon>Stramenopiles</taxon>
        <taxon>Ochrophyta</taxon>
        <taxon>Bacillariophyta</taxon>
        <taxon>Bacillariophyceae</taxon>
        <taxon>Bacillariophycidae</taxon>
        <taxon>Bacillariales</taxon>
        <taxon>Bacillariaceae</taxon>
        <taxon>Pseudo-nitzschia</taxon>
    </lineage>
</organism>
<keyword evidence="3" id="KW-1185">Reference proteome</keyword>
<keyword evidence="1" id="KW-0732">Signal</keyword>
<gene>
    <name evidence="2" type="ORF">PSNMU_V1.4_AUG-EV-PASAV3_0017260</name>
</gene>
<protein>
    <recommendedName>
        <fullName evidence="4">SUEL-type lectin domain-containing protein</fullName>
    </recommendedName>
</protein>
<feature type="signal peptide" evidence="1">
    <location>
        <begin position="1"/>
        <end position="27"/>
    </location>
</feature>
<feature type="chain" id="PRO_5019193328" description="SUEL-type lectin domain-containing protein" evidence="1">
    <location>
        <begin position="28"/>
        <end position="164"/>
    </location>
</feature>
<dbReference type="AlphaFoldDB" id="A0A448YZ21"/>
<accession>A0A448YZ21</accession>
<name>A0A448YZ21_9STRA</name>
<evidence type="ECO:0008006" key="4">
    <source>
        <dbReference type="Google" id="ProtNLM"/>
    </source>
</evidence>
<sequence length="164" mass="17282">MKLSVCNKNNNALLVALLATSLHMVWAVTSMFNYGAQEECSSVGGIWEPYPSQSAECTGPDKEILPISLDGYGNCLNNAGACALERNCTDLPIAAEEIEDLLRLTGKEGYTCNDSVDYTEGPEAEADPTNVTTIEPDPMESAAPLVGAFASASITVGMAVAMIL</sequence>
<reference evidence="2 3" key="1">
    <citation type="submission" date="2019-01" db="EMBL/GenBank/DDBJ databases">
        <authorList>
            <person name="Ferrante I. M."/>
        </authorList>
    </citation>
    <scope>NUCLEOTIDE SEQUENCE [LARGE SCALE GENOMIC DNA]</scope>
    <source>
        <strain evidence="2 3">B856</strain>
    </source>
</reference>
<evidence type="ECO:0000256" key="1">
    <source>
        <dbReference type="SAM" id="SignalP"/>
    </source>
</evidence>
<dbReference type="Proteomes" id="UP000291116">
    <property type="component" value="Unassembled WGS sequence"/>
</dbReference>
<evidence type="ECO:0000313" key="2">
    <source>
        <dbReference type="EMBL" id="VEU35004.1"/>
    </source>
</evidence>
<proteinExistence type="predicted"/>
<dbReference type="EMBL" id="CAACVS010000046">
    <property type="protein sequence ID" value="VEU35004.1"/>
    <property type="molecule type" value="Genomic_DNA"/>
</dbReference>
<evidence type="ECO:0000313" key="3">
    <source>
        <dbReference type="Proteomes" id="UP000291116"/>
    </source>
</evidence>